<dbReference type="PANTHER" id="PTHR46877:SF14">
    <property type="entry name" value="RECEPTOR PROTEIN-TYROSINE KINASE"/>
    <property type="match status" value="1"/>
</dbReference>
<evidence type="ECO:0000256" key="8">
    <source>
        <dbReference type="ARBA" id="ARBA00022737"/>
    </source>
</evidence>
<dbReference type="Ensembl" id="ENSCSAVT00000010835.1">
    <property type="protein sequence ID" value="ENSCSAVP00000010705.1"/>
    <property type="gene ID" value="ENSCSAVG00000006279.1"/>
</dbReference>
<dbReference type="SUPFAM" id="SSF56112">
    <property type="entry name" value="Protein kinase-like (PK-like)"/>
    <property type="match status" value="1"/>
</dbReference>
<evidence type="ECO:0000256" key="12">
    <source>
        <dbReference type="ARBA" id="ARBA00022989"/>
    </source>
</evidence>
<feature type="domain" description="Protein kinase" evidence="23">
    <location>
        <begin position="703"/>
        <end position="969"/>
    </location>
</feature>
<accession>H2YZE3</accession>
<evidence type="ECO:0000256" key="11">
    <source>
        <dbReference type="ARBA" id="ARBA00022840"/>
    </source>
</evidence>
<keyword evidence="7 22" id="KW-0732">Signal</keyword>
<dbReference type="Gene3D" id="2.60.40.10">
    <property type="entry name" value="Immunoglobulins"/>
    <property type="match status" value="2"/>
</dbReference>
<feature type="binding site" evidence="18 20">
    <location>
        <position position="739"/>
    </location>
    <ligand>
        <name>ATP</name>
        <dbReference type="ChEBI" id="CHEBI:30616"/>
    </ligand>
</feature>
<comment type="subcellular location">
    <subcellularLocation>
        <location evidence="1">Cell membrane</location>
        <topology evidence="1">Single-pass type I membrane protein</topology>
    </subcellularLocation>
</comment>
<evidence type="ECO:0000259" key="24">
    <source>
        <dbReference type="PROSITE" id="PS50853"/>
    </source>
</evidence>
<dbReference type="FunFam" id="3.30.200.20:FF:001300">
    <property type="entry name" value="Ephrin receptor like protein"/>
    <property type="match status" value="1"/>
</dbReference>
<evidence type="ECO:0000256" key="15">
    <source>
        <dbReference type="ARBA" id="ARBA00023170"/>
    </source>
</evidence>
<keyword evidence="15" id="KW-0675">Receptor</keyword>
<dbReference type="SUPFAM" id="SSF57184">
    <property type="entry name" value="Growth factor receptor domain"/>
    <property type="match status" value="1"/>
</dbReference>
<dbReference type="InterPro" id="IPR036116">
    <property type="entry name" value="FN3_sf"/>
</dbReference>
<evidence type="ECO:0000256" key="19">
    <source>
        <dbReference type="PIRSR" id="PIRSR000666-3"/>
    </source>
</evidence>
<dbReference type="Pfam" id="PF07699">
    <property type="entry name" value="Ephrin_rec_like"/>
    <property type="match status" value="1"/>
</dbReference>
<feature type="domain" description="Eph LBD" evidence="25">
    <location>
        <begin position="29"/>
        <end position="222"/>
    </location>
</feature>
<evidence type="ECO:0000256" key="4">
    <source>
        <dbReference type="ARBA" id="ARBA00022553"/>
    </source>
</evidence>
<dbReference type="PANTHER" id="PTHR46877">
    <property type="entry name" value="EPH RECEPTOR A5"/>
    <property type="match status" value="1"/>
</dbReference>
<protein>
    <recommendedName>
        <fullName evidence="2">receptor protein-tyrosine kinase</fullName>
        <ecNumber evidence="2">2.7.10.1</ecNumber>
    </recommendedName>
</protein>
<dbReference type="GO" id="GO:0005005">
    <property type="term" value="F:transmembrane-ephrin receptor activity"/>
    <property type="evidence" value="ECO:0007669"/>
    <property type="project" value="TreeGrafter"/>
</dbReference>
<proteinExistence type="predicted"/>
<dbReference type="GeneTree" id="ENSGT00940000165255"/>
<evidence type="ECO:0000313" key="27">
    <source>
        <dbReference type="Proteomes" id="UP000007875"/>
    </source>
</evidence>
<reference evidence="26" key="3">
    <citation type="submission" date="2025-09" db="UniProtKB">
        <authorList>
            <consortium name="Ensembl"/>
        </authorList>
    </citation>
    <scope>IDENTIFICATION</scope>
</reference>
<feature type="active site" description="Proton acceptor" evidence="17">
    <location>
        <position position="835"/>
    </location>
</feature>
<dbReference type="SMART" id="SM00060">
    <property type="entry name" value="FN3"/>
    <property type="match status" value="2"/>
</dbReference>
<dbReference type="GO" id="GO:0005524">
    <property type="term" value="F:ATP binding"/>
    <property type="evidence" value="ECO:0007669"/>
    <property type="project" value="UniProtKB-UniRule"/>
</dbReference>
<dbReference type="Pfam" id="PF25599">
    <property type="entry name" value="Ephrin_CRD"/>
    <property type="match status" value="1"/>
</dbReference>
<sequence>MGTLRKMLPLTAILLLFNYCTRFCSSYPVEILNTRNVTSDLEGWVVETYVNGVLDPSPLDTWDELSFPIRNSTLRGFQICPVNNHRKKSDTQNWLRSPFMKLIGRSRIYIELNFSMRECHDLEDTICRETFKIYYAIANNGSRNPNLDENTFTTIDTVAAEDHFHPRKKGGSYINTEVVTVVMPASVDISSTGIYIALMDEGACMALISLRVYSIVCPSVTDSLAVFPETLTGQLDTSLVKVSGECVEHSRLAVPHRSLHPPVFHCTSDGKWNVQTGTCYCEAGYEPDGLKQRCQPCPRNSFKSSSGNENCTKCPGTSFTTGLASVTCMCSTGFNISSIHADCGVCPTLPSAPLKLNVIKSTIHPGVVRLKWKKPADLGHCRNISYCAMCQIQYTDSTSSKATTDHSNSTFGKCNHVIYHPSQCTSDTPHINVHNLHGRTNYTFTVFAINSITERHYSNSISAIKTGLFTIHQKANLIWKVLDTSGVAVTFSISKYHPSTVRSLHLVQANYTSVDIEWNPPSYTNGDQVTYRVNWEEQKEQNESENSGIEAPHTSYMLVNITRTRLTSLNSGTSYKVAVHAINSAGNNASSVLVFSTLSDASQTTRGHMDDPLASTYIYLIAAVSVLIFSGLLITIVWSKCCKHNKDTKKPYSTNKSPHSSIAEYDGFTVSTELSDQRTYVDPFSIGPIEPHKFGCETDPNRVSIGKVIGCGEFGEVFRGTLTLKDFHGKQSVIDVAIKQLHALCQPHEQIDFLHEAKALEQFQHPNIVKLEAVVTASRPFMIVTELMANGCLGMFLRHQRAAKRFFKPVVLIRMLYGVSEGMEYLSKLGYVHRDLAARNVLINKDLVCKVADFGLTRQINDHNTCTNTKGGKISLRWAAPEAVAYQTYSEASDVWSFGVFAWEVVTYGEKPYWSLTNQQVLQAINDYRLPAPEDCPSVLHQLMLECWHRDRNARPQFSRVVGRLDTMLNQRGMLDTLASPSSTGADVLFFTDSPPHTPCPVPTVTEGESHHNYATCRIADNGSPVPDQNRTET</sequence>
<dbReference type="InterPro" id="IPR050449">
    <property type="entry name" value="Ephrin_rcpt_TKs"/>
</dbReference>
<evidence type="ECO:0000256" key="16">
    <source>
        <dbReference type="ARBA" id="ARBA00023180"/>
    </source>
</evidence>
<dbReference type="PROSITE" id="PS00791">
    <property type="entry name" value="RECEPTOR_TYR_KIN_V_2"/>
    <property type="match status" value="1"/>
</dbReference>
<dbReference type="Proteomes" id="UP000007875">
    <property type="component" value="Unassembled WGS sequence"/>
</dbReference>
<dbReference type="InterPro" id="IPR011641">
    <property type="entry name" value="Tyr-kin_ephrin_A/B_rcpt-like"/>
</dbReference>
<keyword evidence="16" id="KW-0325">Glycoprotein</keyword>
<dbReference type="Pfam" id="PF07714">
    <property type="entry name" value="PK_Tyr_Ser-Thr"/>
    <property type="match status" value="1"/>
</dbReference>
<evidence type="ECO:0000256" key="7">
    <source>
        <dbReference type="ARBA" id="ARBA00022729"/>
    </source>
</evidence>
<dbReference type="Gene3D" id="1.10.510.10">
    <property type="entry name" value="Transferase(Phosphotransferase) domain 1"/>
    <property type="match status" value="1"/>
</dbReference>
<dbReference type="InterPro" id="IPR001426">
    <property type="entry name" value="Tyr_kinase_rcpt_V_CS"/>
</dbReference>
<name>H2YZE3_CIOSA</name>
<dbReference type="SUPFAM" id="SSF49265">
    <property type="entry name" value="Fibronectin type III"/>
    <property type="match status" value="1"/>
</dbReference>
<keyword evidence="3" id="KW-1003">Cell membrane</keyword>
<dbReference type="InterPro" id="IPR008266">
    <property type="entry name" value="Tyr_kinase_AS"/>
</dbReference>
<dbReference type="InterPro" id="IPR017441">
    <property type="entry name" value="Protein_kinase_ATP_BS"/>
</dbReference>
<feature type="transmembrane region" description="Helical" evidence="21">
    <location>
        <begin position="617"/>
        <end position="639"/>
    </location>
</feature>
<keyword evidence="9 18" id="KW-0547">Nucleotide-binding</keyword>
<keyword evidence="8" id="KW-0677">Repeat</keyword>
<dbReference type="InterPro" id="IPR011009">
    <property type="entry name" value="Kinase-like_dom_sf"/>
</dbReference>
<dbReference type="PROSITE" id="PS51550">
    <property type="entry name" value="EPH_LBD"/>
    <property type="match status" value="1"/>
</dbReference>
<dbReference type="InterPro" id="IPR013783">
    <property type="entry name" value="Ig-like_fold"/>
</dbReference>
<dbReference type="InterPro" id="IPR008979">
    <property type="entry name" value="Galactose-bd-like_sf"/>
</dbReference>
<keyword evidence="12 21" id="KW-1133">Transmembrane helix</keyword>
<dbReference type="InParanoid" id="H2YZE3"/>
<dbReference type="Gene3D" id="3.30.200.20">
    <property type="entry name" value="Phosphorylase Kinase, domain 1"/>
    <property type="match status" value="1"/>
</dbReference>
<dbReference type="InterPro" id="IPR009030">
    <property type="entry name" value="Growth_fac_rcpt_cys_sf"/>
</dbReference>
<keyword evidence="6 21" id="KW-0812">Transmembrane</keyword>
<evidence type="ECO:0000256" key="14">
    <source>
        <dbReference type="ARBA" id="ARBA00023137"/>
    </source>
</evidence>
<dbReference type="FunFam" id="1.10.510.10:FF:000268">
    <property type="entry name" value="Receptor protein-tyrosine kinase"/>
    <property type="match status" value="1"/>
</dbReference>
<evidence type="ECO:0000256" key="10">
    <source>
        <dbReference type="ARBA" id="ARBA00022777"/>
    </source>
</evidence>
<evidence type="ECO:0000256" key="2">
    <source>
        <dbReference type="ARBA" id="ARBA00011902"/>
    </source>
</evidence>
<feature type="chain" id="PRO_5003578960" description="receptor protein-tyrosine kinase" evidence="22">
    <location>
        <begin position="27"/>
        <end position="1034"/>
    </location>
</feature>
<dbReference type="GO" id="GO:0005886">
    <property type="term" value="C:plasma membrane"/>
    <property type="evidence" value="ECO:0007669"/>
    <property type="project" value="UniProtKB-SubCell"/>
</dbReference>
<keyword evidence="14" id="KW-0829">Tyrosine-protein kinase</keyword>
<organism evidence="26 27">
    <name type="scientific">Ciona savignyi</name>
    <name type="common">Pacific transparent sea squirt</name>
    <dbReference type="NCBI Taxonomy" id="51511"/>
    <lineage>
        <taxon>Eukaryota</taxon>
        <taxon>Metazoa</taxon>
        <taxon>Chordata</taxon>
        <taxon>Tunicata</taxon>
        <taxon>Ascidiacea</taxon>
        <taxon>Phlebobranchia</taxon>
        <taxon>Cionidae</taxon>
        <taxon>Ciona</taxon>
    </lineage>
</organism>
<dbReference type="eggNOG" id="KOG0196">
    <property type="taxonomic scope" value="Eukaryota"/>
</dbReference>
<dbReference type="SMART" id="SM00615">
    <property type="entry name" value="EPH_lbd"/>
    <property type="match status" value="1"/>
</dbReference>
<evidence type="ECO:0000256" key="22">
    <source>
        <dbReference type="SAM" id="SignalP"/>
    </source>
</evidence>
<keyword evidence="4" id="KW-0597">Phosphoprotein</keyword>
<evidence type="ECO:0000259" key="25">
    <source>
        <dbReference type="PROSITE" id="PS51550"/>
    </source>
</evidence>
<feature type="domain" description="Fibronectin type-III" evidence="24">
    <location>
        <begin position="352"/>
        <end position="469"/>
    </location>
</feature>
<evidence type="ECO:0000256" key="20">
    <source>
        <dbReference type="PROSITE-ProRule" id="PRU10141"/>
    </source>
</evidence>
<dbReference type="InterPro" id="IPR016257">
    <property type="entry name" value="Tyr_kinase_ephrin_rcpt"/>
</dbReference>
<dbReference type="OMA" id="YATCRIA"/>
<feature type="binding site" evidence="18">
    <location>
        <begin position="709"/>
        <end position="717"/>
    </location>
    <ligand>
        <name>ATP</name>
        <dbReference type="ChEBI" id="CHEBI:30616"/>
    </ligand>
</feature>
<dbReference type="GO" id="GO:0007411">
    <property type="term" value="P:axon guidance"/>
    <property type="evidence" value="ECO:0007669"/>
    <property type="project" value="TreeGrafter"/>
</dbReference>
<keyword evidence="19" id="KW-1015">Disulfide bond</keyword>
<dbReference type="SMART" id="SM01411">
    <property type="entry name" value="Ephrin_rec_like"/>
    <property type="match status" value="1"/>
</dbReference>
<dbReference type="PROSITE" id="PS00107">
    <property type="entry name" value="PROTEIN_KINASE_ATP"/>
    <property type="match status" value="1"/>
</dbReference>
<evidence type="ECO:0000256" key="9">
    <source>
        <dbReference type="ARBA" id="ARBA00022741"/>
    </source>
</evidence>
<dbReference type="PIRSF" id="PIRSF000666">
    <property type="entry name" value="TyrPK_ephrin_receptor"/>
    <property type="match status" value="1"/>
</dbReference>
<keyword evidence="10" id="KW-0418">Kinase</keyword>
<evidence type="ECO:0000256" key="13">
    <source>
        <dbReference type="ARBA" id="ARBA00023136"/>
    </source>
</evidence>
<feature type="signal peptide" evidence="22">
    <location>
        <begin position="1"/>
        <end position="26"/>
    </location>
</feature>
<dbReference type="SMART" id="SM00219">
    <property type="entry name" value="TyrKc"/>
    <property type="match status" value="1"/>
</dbReference>
<keyword evidence="13 21" id="KW-0472">Membrane</keyword>
<keyword evidence="11 18" id="KW-0067">ATP-binding</keyword>
<feature type="domain" description="Fibronectin type-III" evidence="24">
    <location>
        <begin position="500"/>
        <end position="600"/>
    </location>
</feature>
<evidence type="ECO:0000256" key="21">
    <source>
        <dbReference type="SAM" id="Phobius"/>
    </source>
</evidence>
<dbReference type="Pfam" id="PF00041">
    <property type="entry name" value="fn3"/>
    <property type="match status" value="1"/>
</dbReference>
<dbReference type="InterPro" id="IPR020635">
    <property type="entry name" value="Tyr_kinase_cat_dom"/>
</dbReference>
<feature type="disulfide bond" evidence="19">
    <location>
        <begin position="80"/>
        <end position="204"/>
    </location>
</feature>
<evidence type="ECO:0000256" key="3">
    <source>
        <dbReference type="ARBA" id="ARBA00022475"/>
    </source>
</evidence>
<dbReference type="InterPro" id="IPR001090">
    <property type="entry name" value="Ephrin_rcpt_lig-bd_dom"/>
</dbReference>
<dbReference type="Gene3D" id="2.10.50.10">
    <property type="entry name" value="Tumor Necrosis Factor Receptor, subunit A, domain 2"/>
    <property type="match status" value="1"/>
</dbReference>
<dbReference type="PROSITE" id="PS50853">
    <property type="entry name" value="FN3"/>
    <property type="match status" value="2"/>
</dbReference>
<reference evidence="26" key="2">
    <citation type="submission" date="2025-08" db="UniProtKB">
        <authorList>
            <consortium name="Ensembl"/>
        </authorList>
    </citation>
    <scope>IDENTIFICATION</scope>
</reference>
<dbReference type="STRING" id="51511.ENSCSAVP00000010705"/>
<dbReference type="Gene3D" id="2.60.120.260">
    <property type="entry name" value="Galactose-binding domain-like"/>
    <property type="match status" value="1"/>
</dbReference>
<dbReference type="InterPro" id="IPR000719">
    <property type="entry name" value="Prot_kinase_dom"/>
</dbReference>
<reference evidence="27" key="1">
    <citation type="submission" date="2003-08" db="EMBL/GenBank/DDBJ databases">
        <authorList>
            <person name="Birren B."/>
            <person name="Nusbaum C."/>
            <person name="Abebe A."/>
            <person name="Abouelleil A."/>
            <person name="Adekoya E."/>
            <person name="Ait-zahra M."/>
            <person name="Allen N."/>
            <person name="Allen T."/>
            <person name="An P."/>
            <person name="Anderson M."/>
            <person name="Anderson S."/>
            <person name="Arachchi H."/>
            <person name="Armbruster J."/>
            <person name="Bachantsang P."/>
            <person name="Baldwin J."/>
            <person name="Barry A."/>
            <person name="Bayul T."/>
            <person name="Blitshsteyn B."/>
            <person name="Bloom T."/>
            <person name="Blye J."/>
            <person name="Boguslavskiy L."/>
            <person name="Borowsky M."/>
            <person name="Boukhgalter B."/>
            <person name="Brunache A."/>
            <person name="Butler J."/>
            <person name="Calixte N."/>
            <person name="Calvo S."/>
            <person name="Camarata J."/>
            <person name="Campo K."/>
            <person name="Chang J."/>
            <person name="Cheshatsang Y."/>
            <person name="Citroen M."/>
            <person name="Collymore A."/>
            <person name="Considine T."/>
            <person name="Cook A."/>
            <person name="Cooke P."/>
            <person name="Corum B."/>
            <person name="Cuomo C."/>
            <person name="David R."/>
            <person name="Dawoe T."/>
            <person name="Degray S."/>
            <person name="Dodge S."/>
            <person name="Dooley K."/>
            <person name="Dorje P."/>
            <person name="Dorjee K."/>
            <person name="Dorris L."/>
            <person name="Duffey N."/>
            <person name="Dupes A."/>
            <person name="Elkins T."/>
            <person name="Engels R."/>
            <person name="Erickson J."/>
            <person name="Farina A."/>
            <person name="Faro S."/>
            <person name="Ferreira P."/>
            <person name="Fischer H."/>
            <person name="Fitzgerald M."/>
            <person name="Foley K."/>
            <person name="Gage D."/>
            <person name="Galagan J."/>
            <person name="Gearin G."/>
            <person name="Gnerre S."/>
            <person name="Gnirke A."/>
            <person name="Goyette A."/>
            <person name="Graham J."/>
            <person name="Grandbois E."/>
            <person name="Gyaltsen K."/>
            <person name="Hafez N."/>
            <person name="Hagopian D."/>
            <person name="Hagos B."/>
            <person name="Hall J."/>
            <person name="Hatcher B."/>
            <person name="Heller A."/>
            <person name="Higgins H."/>
            <person name="Honan T."/>
            <person name="Horn A."/>
            <person name="Houde N."/>
            <person name="Hughes L."/>
            <person name="Hulme W."/>
            <person name="Husby E."/>
            <person name="Iliev I."/>
            <person name="Jaffe D."/>
            <person name="Jones C."/>
            <person name="Kamal M."/>
            <person name="Kamat A."/>
            <person name="Kamvysselis M."/>
            <person name="Karlsson E."/>
            <person name="Kells C."/>
            <person name="Kieu A."/>
            <person name="Kisner P."/>
            <person name="Kodira C."/>
            <person name="Kulbokas E."/>
            <person name="Labutti K."/>
            <person name="Lama D."/>
            <person name="Landers T."/>
            <person name="Leger J."/>
            <person name="Levine S."/>
            <person name="Lewis D."/>
            <person name="Lewis T."/>
            <person name="Lindblad-toh K."/>
            <person name="Liu X."/>
            <person name="Lokyitsang T."/>
            <person name="Lokyitsang Y."/>
            <person name="Lucien O."/>
            <person name="Lui A."/>
            <person name="Ma L.J."/>
            <person name="Mabbitt R."/>
            <person name="Macdonald J."/>
            <person name="Maclean C."/>
            <person name="Major J."/>
            <person name="Manning J."/>
            <person name="Marabella R."/>
            <person name="Maru K."/>
            <person name="Matthews C."/>
            <person name="Mauceli E."/>
            <person name="Mccarthy M."/>
            <person name="Mcdonough S."/>
            <person name="Mcghee T."/>
            <person name="Meldrim J."/>
            <person name="Meneus L."/>
            <person name="Mesirov J."/>
            <person name="Mihalev A."/>
            <person name="Mihova T."/>
            <person name="Mikkelsen T."/>
            <person name="Mlenga V."/>
            <person name="Moru K."/>
            <person name="Mozes J."/>
            <person name="Mulrain L."/>
            <person name="Munson G."/>
            <person name="Naylor J."/>
            <person name="Newes C."/>
            <person name="Nguyen C."/>
            <person name="Nguyen N."/>
            <person name="Nguyen T."/>
            <person name="Nicol R."/>
            <person name="Nielsen C."/>
            <person name="Nizzari M."/>
            <person name="Norbu C."/>
            <person name="Norbu N."/>
            <person name="O'donnell P."/>
            <person name="Okoawo O."/>
            <person name="O'leary S."/>
            <person name="Omotosho B."/>
            <person name="O'neill K."/>
            <person name="Osman S."/>
            <person name="Parker S."/>
            <person name="Perrin D."/>
            <person name="Phunkhang P."/>
            <person name="Piqani B."/>
            <person name="Purcell S."/>
            <person name="Rachupka T."/>
            <person name="Ramasamy U."/>
            <person name="Rameau R."/>
            <person name="Ray V."/>
            <person name="Raymond C."/>
            <person name="Retta R."/>
            <person name="Richardson S."/>
            <person name="Rise C."/>
            <person name="Rodriguez J."/>
            <person name="Rogers J."/>
            <person name="Rogov P."/>
            <person name="Rutman M."/>
            <person name="Schupbach R."/>
            <person name="Seaman C."/>
            <person name="Settipalli S."/>
            <person name="Sharpe T."/>
            <person name="Sheridan J."/>
            <person name="Sherpa N."/>
            <person name="Shi J."/>
            <person name="Smirnov S."/>
            <person name="Smith C."/>
            <person name="Sougnez C."/>
            <person name="Spencer B."/>
            <person name="Stalker J."/>
            <person name="Stange-thomann N."/>
            <person name="Stavropoulos S."/>
            <person name="Stetson K."/>
            <person name="Stone C."/>
            <person name="Stone S."/>
            <person name="Stubbs M."/>
            <person name="Talamas J."/>
            <person name="Tchuinga P."/>
            <person name="Tenzing P."/>
            <person name="Tesfaye S."/>
            <person name="Theodore J."/>
            <person name="Thoulutsang Y."/>
            <person name="Topham K."/>
            <person name="Towey S."/>
            <person name="Tsamla T."/>
            <person name="Tsomo N."/>
            <person name="Vallee D."/>
            <person name="Vassiliev H."/>
            <person name="Venkataraman V."/>
            <person name="Vinson J."/>
            <person name="Vo A."/>
            <person name="Wade C."/>
            <person name="Wang S."/>
            <person name="Wangchuk T."/>
            <person name="Wangdi T."/>
            <person name="Whittaker C."/>
            <person name="Wilkinson J."/>
            <person name="Wu Y."/>
            <person name="Wyman D."/>
            <person name="Yadav S."/>
            <person name="Yang S."/>
            <person name="Yang X."/>
            <person name="Yeager S."/>
            <person name="Yee E."/>
            <person name="Young G."/>
            <person name="Zainoun J."/>
            <person name="Zembeck L."/>
            <person name="Zimmer A."/>
            <person name="Zody M."/>
            <person name="Lander E."/>
        </authorList>
    </citation>
    <scope>NUCLEOTIDE SEQUENCE [LARGE SCALE GENOMIC DNA]</scope>
</reference>
<feature type="disulfide bond" evidence="19">
    <location>
        <begin position="119"/>
        <end position="127"/>
    </location>
</feature>
<dbReference type="InterPro" id="IPR001245">
    <property type="entry name" value="Ser-Thr/Tyr_kinase_cat_dom"/>
</dbReference>
<keyword evidence="5" id="KW-0808">Transferase</keyword>
<dbReference type="EC" id="2.7.10.1" evidence="2"/>
<dbReference type="GO" id="GO:0030425">
    <property type="term" value="C:dendrite"/>
    <property type="evidence" value="ECO:0007669"/>
    <property type="project" value="TreeGrafter"/>
</dbReference>
<evidence type="ECO:0000256" key="5">
    <source>
        <dbReference type="ARBA" id="ARBA00022679"/>
    </source>
</evidence>
<dbReference type="InterPro" id="IPR003961">
    <property type="entry name" value="FN3_dom"/>
</dbReference>
<evidence type="ECO:0000256" key="1">
    <source>
        <dbReference type="ARBA" id="ARBA00004251"/>
    </source>
</evidence>
<dbReference type="Pfam" id="PF01404">
    <property type="entry name" value="Ephrin_lbd"/>
    <property type="match status" value="1"/>
</dbReference>
<evidence type="ECO:0000256" key="17">
    <source>
        <dbReference type="PIRSR" id="PIRSR000666-1"/>
    </source>
</evidence>
<dbReference type="CDD" id="cd00063">
    <property type="entry name" value="FN3"/>
    <property type="match status" value="2"/>
</dbReference>
<evidence type="ECO:0000256" key="18">
    <source>
        <dbReference type="PIRSR" id="PIRSR000666-2"/>
    </source>
</evidence>
<dbReference type="Gene3D" id="2.60.40.1770">
    <property type="entry name" value="ephrin a2 ectodomain"/>
    <property type="match status" value="1"/>
</dbReference>
<keyword evidence="27" id="KW-1185">Reference proteome</keyword>
<evidence type="ECO:0000256" key="6">
    <source>
        <dbReference type="ARBA" id="ARBA00022692"/>
    </source>
</evidence>
<dbReference type="SUPFAM" id="SSF49785">
    <property type="entry name" value="Galactose-binding domain-like"/>
    <property type="match status" value="1"/>
</dbReference>
<dbReference type="PROSITE" id="PS50011">
    <property type="entry name" value="PROTEIN_KINASE_DOM"/>
    <property type="match status" value="1"/>
</dbReference>
<dbReference type="PRINTS" id="PR00109">
    <property type="entry name" value="TYRKINASE"/>
</dbReference>
<dbReference type="PROSITE" id="PS00109">
    <property type="entry name" value="PROTEIN_KINASE_TYR"/>
    <property type="match status" value="1"/>
</dbReference>
<dbReference type="AlphaFoldDB" id="H2YZE3"/>
<evidence type="ECO:0000313" key="26">
    <source>
        <dbReference type="Ensembl" id="ENSCSAVP00000010705.1"/>
    </source>
</evidence>
<evidence type="ECO:0000259" key="23">
    <source>
        <dbReference type="PROSITE" id="PS50011"/>
    </source>
</evidence>